<name>A0A4Y2NDG1_ARAVE</name>
<dbReference type="EMBL" id="BGPR01008876">
    <property type="protein sequence ID" value="GBN36650.1"/>
    <property type="molecule type" value="Genomic_DNA"/>
</dbReference>
<dbReference type="PANTHER" id="PTHR46114">
    <property type="entry name" value="APPLE DOMAIN-CONTAINING PROTEIN"/>
    <property type="match status" value="1"/>
</dbReference>
<dbReference type="OrthoDB" id="8063408at2759"/>
<dbReference type="PANTHER" id="PTHR46114:SF1">
    <property type="entry name" value="ZAD DOMAIN-CONTAINING PROTEIN"/>
    <property type="match status" value="1"/>
</dbReference>
<evidence type="ECO:0000313" key="2">
    <source>
        <dbReference type="Proteomes" id="UP000499080"/>
    </source>
</evidence>
<dbReference type="Proteomes" id="UP000499080">
    <property type="component" value="Unassembled WGS sequence"/>
</dbReference>
<gene>
    <name evidence="1" type="ORF">AVEN_185146_1</name>
</gene>
<evidence type="ECO:0000313" key="1">
    <source>
        <dbReference type="EMBL" id="GBN36650.1"/>
    </source>
</evidence>
<keyword evidence="2" id="KW-1185">Reference proteome</keyword>
<reference evidence="1 2" key="1">
    <citation type="journal article" date="2019" name="Sci. Rep.">
        <title>Orb-weaving spider Araneus ventricosus genome elucidates the spidroin gene catalogue.</title>
        <authorList>
            <person name="Kono N."/>
            <person name="Nakamura H."/>
            <person name="Ohtoshi R."/>
            <person name="Moran D.A.P."/>
            <person name="Shinohara A."/>
            <person name="Yoshida Y."/>
            <person name="Fujiwara M."/>
            <person name="Mori M."/>
            <person name="Tomita M."/>
            <person name="Arakawa K."/>
        </authorList>
    </citation>
    <scope>NUCLEOTIDE SEQUENCE [LARGE SCALE GENOMIC DNA]</scope>
</reference>
<dbReference type="AlphaFoldDB" id="A0A4Y2NDG1"/>
<comment type="caution">
    <text evidence="1">The sequence shown here is derived from an EMBL/GenBank/DDBJ whole genome shotgun (WGS) entry which is preliminary data.</text>
</comment>
<organism evidence="1 2">
    <name type="scientific">Araneus ventricosus</name>
    <name type="common">Orbweaver spider</name>
    <name type="synonym">Epeira ventricosa</name>
    <dbReference type="NCBI Taxonomy" id="182803"/>
    <lineage>
        <taxon>Eukaryota</taxon>
        <taxon>Metazoa</taxon>
        <taxon>Ecdysozoa</taxon>
        <taxon>Arthropoda</taxon>
        <taxon>Chelicerata</taxon>
        <taxon>Arachnida</taxon>
        <taxon>Araneae</taxon>
        <taxon>Araneomorphae</taxon>
        <taxon>Entelegynae</taxon>
        <taxon>Araneoidea</taxon>
        <taxon>Araneidae</taxon>
        <taxon>Araneus</taxon>
    </lineage>
</organism>
<protein>
    <submittedName>
        <fullName evidence="1">Uncharacterized protein</fullName>
    </submittedName>
</protein>
<accession>A0A4Y2NDG1</accession>
<proteinExistence type="predicted"/>
<sequence length="469" mass="53481">MSKNISGVFGSRILQRKYDSMHESLCEDRCLYLAACGSYKFRFDSQGQGKTSFLSFLESVGNSLSGSGKAFVLPAAYKARYRRAMSRSCKNHPNSFCYVCGELTFKSQRKHLTPLVKKSHALYFGCSIRDQDKSWAPHIACKSCCSNMTSWLKGSRHISFAIPIIWIEPKDQSTDCYFCFTNISGIASHSRYIVVYPNLPSAIRPVPHSSELPTPRLPEIWSLDDNIPDSLVVEVADDQEPMYADVQASPMTHLINSSKVSLKAVTKCFENGIEGCLLQNGNKQPSIPIGYAVRMKETYENLKHMLSSIEYSKHSWHICSDLKVIAVLVGFQAGYTMFCCFLCQWDSRNRKKHYIKKVWPKRQLLIPGVKNVENEPLVASEKILLPPLYIKLGLMKNFVKAMDCVRYIFPENLGSVSDEHGERFHQGISNMEARYQGKWNPKMLADYCWTLKRNIPQAKHIRQAKYTRK</sequence>